<evidence type="ECO:0000313" key="2">
    <source>
        <dbReference type="EMBL" id="KUI21159.1"/>
    </source>
</evidence>
<dbReference type="EMBL" id="LQIR01000001">
    <property type="protein sequence ID" value="KUI21159.1"/>
    <property type="molecule type" value="Genomic_DNA"/>
</dbReference>
<organism evidence="2 3">
    <name type="scientific">Mycobacterium lehmannii</name>
    <dbReference type="NCBI Taxonomy" id="2048550"/>
    <lineage>
        <taxon>Bacteria</taxon>
        <taxon>Bacillati</taxon>
        <taxon>Actinomycetota</taxon>
        <taxon>Actinomycetes</taxon>
        <taxon>Mycobacteriales</taxon>
        <taxon>Mycobacteriaceae</taxon>
        <taxon>Mycobacterium</taxon>
    </lineage>
</organism>
<dbReference type="AlphaFoldDB" id="A0A101AEE3"/>
<keyword evidence="3" id="KW-1185">Reference proteome</keyword>
<reference evidence="2 3" key="1">
    <citation type="submission" date="2016-01" db="EMBL/GenBank/DDBJ databases">
        <authorList>
            <consortium name="TB Trials Study Group"/>
            <person name="Sutton G."/>
            <person name="Brinkac L."/>
            <person name="Sanka R."/>
            <person name="Adams M."/>
            <person name="Lau E.L."/>
            <person name="Macaden R."/>
            <person name="Grewal H.M.S."/>
        </authorList>
    </citation>
    <scope>NUCLEOTIDE SEQUENCE [LARGE SCALE GENOMIC DNA]</scope>
    <source>
        <strain evidence="2 3">IS-1744</strain>
    </source>
</reference>
<evidence type="ECO:0000313" key="3">
    <source>
        <dbReference type="Proteomes" id="UP000053707"/>
    </source>
</evidence>
<sequence length="183" mass="20286">MPTALPNLDALIAKDEIRDLVLNYCRAMDRGDVALAESLYEKGAHDEHGLNATNTAEEFIDSIGDLLGGLATLQHNVTNHLIRITGSDTAEGEAYVVAYHRAERAGVGYVLITGGRYLDRYSKREDRWKFAHRKCVADWTHEFSAPLASDVKNPVSGNLAEGRMDEQDPSYAFFTAFPRGERA</sequence>
<protein>
    <recommendedName>
        <fullName evidence="1">SnoaL-like domain-containing protein</fullName>
    </recommendedName>
</protein>
<dbReference type="Pfam" id="PF13577">
    <property type="entry name" value="SnoaL_4"/>
    <property type="match status" value="1"/>
</dbReference>
<name>A0A101AEE3_9MYCO</name>
<comment type="caution">
    <text evidence="2">The sequence shown here is derived from an EMBL/GenBank/DDBJ whole genome shotgun (WGS) entry which is preliminary data.</text>
</comment>
<dbReference type="CDD" id="cd00531">
    <property type="entry name" value="NTF2_like"/>
    <property type="match status" value="1"/>
</dbReference>
<dbReference type="InterPro" id="IPR032710">
    <property type="entry name" value="NTF2-like_dom_sf"/>
</dbReference>
<feature type="domain" description="SnoaL-like" evidence="1">
    <location>
        <begin position="11"/>
        <end position="134"/>
    </location>
</feature>
<gene>
    <name evidence="2" type="ORF">AU192_12015</name>
</gene>
<dbReference type="Gene3D" id="3.10.450.50">
    <property type="match status" value="1"/>
</dbReference>
<dbReference type="InterPro" id="IPR037401">
    <property type="entry name" value="SnoaL-like"/>
</dbReference>
<dbReference type="SUPFAM" id="SSF54427">
    <property type="entry name" value="NTF2-like"/>
    <property type="match status" value="1"/>
</dbReference>
<dbReference type="RefSeq" id="WP_064393957.1">
    <property type="nucleotide sequence ID" value="NZ_LQIR01000001.1"/>
</dbReference>
<proteinExistence type="predicted"/>
<dbReference type="Proteomes" id="UP000053707">
    <property type="component" value="Unassembled WGS sequence"/>
</dbReference>
<accession>A0A101AEE3</accession>
<evidence type="ECO:0000259" key="1">
    <source>
        <dbReference type="Pfam" id="PF13577"/>
    </source>
</evidence>